<accession>A0ABW1INI3</accession>
<protein>
    <submittedName>
        <fullName evidence="1">PIG-L family deacetylase</fullName>
    </submittedName>
</protein>
<dbReference type="PANTHER" id="PTHR12993">
    <property type="entry name" value="N-ACETYLGLUCOSAMINYL-PHOSPHATIDYLINOSITOL DE-N-ACETYLASE-RELATED"/>
    <property type="match status" value="1"/>
</dbReference>
<dbReference type="InterPro" id="IPR024078">
    <property type="entry name" value="LmbE-like_dom_sf"/>
</dbReference>
<dbReference type="Gene3D" id="3.40.50.10320">
    <property type="entry name" value="LmbE-like"/>
    <property type="match status" value="1"/>
</dbReference>
<dbReference type="RefSeq" id="WP_379893937.1">
    <property type="nucleotide sequence ID" value="NZ_CBCSCT010000087.1"/>
</dbReference>
<organism evidence="1 2">
    <name type="scientific">Marinicrinis lubricantis</name>
    <dbReference type="NCBI Taxonomy" id="2086470"/>
    <lineage>
        <taxon>Bacteria</taxon>
        <taxon>Bacillati</taxon>
        <taxon>Bacillota</taxon>
        <taxon>Bacilli</taxon>
        <taxon>Bacillales</taxon>
        <taxon>Paenibacillaceae</taxon>
    </lineage>
</organism>
<dbReference type="PANTHER" id="PTHR12993:SF27">
    <property type="entry name" value="N-ACETYL-ALPHA-D-GLUCOSAMINYL L-MALATE DEACETYLASE 2-RELATED"/>
    <property type="match status" value="1"/>
</dbReference>
<reference evidence="2" key="1">
    <citation type="journal article" date="2019" name="Int. J. Syst. Evol. Microbiol.">
        <title>The Global Catalogue of Microorganisms (GCM) 10K type strain sequencing project: providing services to taxonomists for standard genome sequencing and annotation.</title>
        <authorList>
            <consortium name="The Broad Institute Genomics Platform"/>
            <consortium name="The Broad Institute Genome Sequencing Center for Infectious Disease"/>
            <person name="Wu L."/>
            <person name="Ma J."/>
        </authorList>
    </citation>
    <scope>NUCLEOTIDE SEQUENCE [LARGE SCALE GENOMIC DNA]</scope>
    <source>
        <strain evidence="2">CCM 8749</strain>
    </source>
</reference>
<evidence type="ECO:0000313" key="2">
    <source>
        <dbReference type="Proteomes" id="UP001596250"/>
    </source>
</evidence>
<keyword evidence="2" id="KW-1185">Reference proteome</keyword>
<gene>
    <name evidence="1" type="ORF">ACFPXP_09330</name>
</gene>
<dbReference type="EMBL" id="JBHSQV010000122">
    <property type="protein sequence ID" value="MFC5986618.1"/>
    <property type="molecule type" value="Genomic_DNA"/>
</dbReference>
<evidence type="ECO:0000313" key="1">
    <source>
        <dbReference type="EMBL" id="MFC5986618.1"/>
    </source>
</evidence>
<comment type="caution">
    <text evidence="1">The sequence shown here is derived from an EMBL/GenBank/DDBJ whole genome shotgun (WGS) entry which is preliminary data.</text>
</comment>
<dbReference type="Pfam" id="PF02585">
    <property type="entry name" value="PIG-L"/>
    <property type="match status" value="1"/>
</dbReference>
<dbReference type="Proteomes" id="UP001596250">
    <property type="component" value="Unassembled WGS sequence"/>
</dbReference>
<dbReference type="InterPro" id="IPR003737">
    <property type="entry name" value="GlcNAc_PI_deacetylase-related"/>
</dbReference>
<sequence>MEQRTRQMAALLAHPDDESFIFGGTIAHYAKQGVKVHIVSATKGEMGRRMGHPPFITRETMPMVREKELEAACSMLGAEQPIFLGHRDKTVEFVPLGTLTDQLLCILEKLQPEVVLTFHPEWGGHPDHCAIGKAAIHAVRQLEANPAFYFISFGESLKRPQRYGLTSEQVVKIDVRDSLFEKLNAFRAHRTQTEMDEWVWQEDQSAIRHFSSHEYFIIADDLPRKQWNDLFI</sequence>
<name>A0ABW1INI3_9BACL</name>
<dbReference type="SUPFAM" id="SSF102588">
    <property type="entry name" value="LmbE-like"/>
    <property type="match status" value="1"/>
</dbReference>
<proteinExistence type="predicted"/>